<dbReference type="CDD" id="cd00130">
    <property type="entry name" value="PAS"/>
    <property type="match status" value="4"/>
</dbReference>
<dbReference type="InterPro" id="IPR001610">
    <property type="entry name" value="PAC"/>
</dbReference>
<dbReference type="PANTHER" id="PTHR44757:SF2">
    <property type="entry name" value="BIOFILM ARCHITECTURE MAINTENANCE PROTEIN MBAA"/>
    <property type="match status" value="1"/>
</dbReference>
<dbReference type="Pfam" id="PF00563">
    <property type="entry name" value="EAL"/>
    <property type="match status" value="1"/>
</dbReference>
<dbReference type="InterPro" id="IPR000700">
    <property type="entry name" value="PAS-assoc_C"/>
</dbReference>
<organism evidence="4 5">
    <name type="scientific">Pelagerythrobacter marensis</name>
    <dbReference type="NCBI Taxonomy" id="543877"/>
    <lineage>
        <taxon>Bacteria</taxon>
        <taxon>Pseudomonadati</taxon>
        <taxon>Pseudomonadota</taxon>
        <taxon>Alphaproteobacteria</taxon>
        <taxon>Sphingomonadales</taxon>
        <taxon>Erythrobacteraceae</taxon>
        <taxon>Pelagerythrobacter</taxon>
    </lineage>
</organism>
<accession>A0ABZ2D3E7</accession>
<dbReference type="SMART" id="SM00091">
    <property type="entry name" value="PAS"/>
    <property type="match status" value="4"/>
</dbReference>
<dbReference type="PROSITE" id="PS50113">
    <property type="entry name" value="PAC"/>
    <property type="match status" value="3"/>
</dbReference>
<dbReference type="Gene3D" id="3.20.20.450">
    <property type="entry name" value="EAL domain"/>
    <property type="match status" value="1"/>
</dbReference>
<dbReference type="Proteomes" id="UP001335183">
    <property type="component" value="Chromosome"/>
</dbReference>
<dbReference type="InterPro" id="IPR035965">
    <property type="entry name" value="PAS-like_dom_sf"/>
</dbReference>
<dbReference type="Gene3D" id="3.30.450.20">
    <property type="entry name" value="PAS domain"/>
    <property type="match status" value="4"/>
</dbReference>
<feature type="domain" description="EAL" evidence="2">
    <location>
        <begin position="688"/>
        <end position="943"/>
    </location>
</feature>
<dbReference type="InterPro" id="IPR000014">
    <property type="entry name" value="PAS"/>
</dbReference>
<dbReference type="InterPro" id="IPR001633">
    <property type="entry name" value="EAL_dom"/>
</dbReference>
<dbReference type="SMART" id="SM00267">
    <property type="entry name" value="GGDEF"/>
    <property type="match status" value="1"/>
</dbReference>
<dbReference type="Gene3D" id="3.30.70.270">
    <property type="match status" value="1"/>
</dbReference>
<dbReference type="SMART" id="SM00086">
    <property type="entry name" value="PAC"/>
    <property type="match status" value="4"/>
</dbReference>
<dbReference type="NCBIfam" id="TIGR00229">
    <property type="entry name" value="sensory_box"/>
    <property type="match status" value="3"/>
</dbReference>
<dbReference type="InterPro" id="IPR013656">
    <property type="entry name" value="PAS_4"/>
</dbReference>
<dbReference type="SUPFAM" id="SSF141868">
    <property type="entry name" value="EAL domain-like"/>
    <property type="match status" value="1"/>
</dbReference>
<dbReference type="InterPro" id="IPR043128">
    <property type="entry name" value="Rev_trsase/Diguanyl_cyclase"/>
</dbReference>
<feature type="domain" description="PAC" evidence="1">
    <location>
        <begin position="459"/>
        <end position="516"/>
    </location>
</feature>
<dbReference type="RefSeq" id="WP_338446468.1">
    <property type="nucleotide sequence ID" value="NZ_CP144918.1"/>
</dbReference>
<feature type="domain" description="PAC" evidence="1">
    <location>
        <begin position="215"/>
        <end position="266"/>
    </location>
</feature>
<dbReference type="SUPFAM" id="SSF55073">
    <property type="entry name" value="Nucleotide cyclase"/>
    <property type="match status" value="1"/>
</dbReference>
<dbReference type="CDD" id="cd01949">
    <property type="entry name" value="GGDEF"/>
    <property type="match status" value="1"/>
</dbReference>
<reference evidence="4 5" key="1">
    <citation type="submission" date="2024-02" db="EMBL/GenBank/DDBJ databases">
        <title>The whole genome sequence of five bacterial samples isolated from Abu Dhabi Sabkha-shore region.</title>
        <authorList>
            <person name="Sudalaimuthuasari N."/>
            <person name="Sarfraz B."/>
            <person name="Tuyisabe J.D."/>
            <person name="Mugisha Ntwali L.D.M."/>
            <person name="Ali A.I.A.A."/>
            <person name="Almansoori S.Z.A."/>
            <person name="Alajami H.S.A."/>
            <person name="Almeqbaali A.A.S."/>
            <person name="Kundu B."/>
            <person name="Saeed E.E."/>
            <person name="Sukumarinath V."/>
            <person name="Mishra A.K."/>
            <person name="Hazzouri K.M."/>
            <person name="Almaskari R."/>
            <person name="Sharma A.K."/>
            <person name="Amiri K.M.A."/>
        </authorList>
    </citation>
    <scope>NUCLEOTIDE SEQUENCE [LARGE SCALE GENOMIC DNA]</scope>
    <source>
        <strain evidence="5">kcgeb_sd</strain>
    </source>
</reference>
<dbReference type="SUPFAM" id="SSF55785">
    <property type="entry name" value="PYP-like sensor domain (PAS domain)"/>
    <property type="match status" value="4"/>
</dbReference>
<dbReference type="InterPro" id="IPR013655">
    <property type="entry name" value="PAS_fold_3"/>
</dbReference>
<proteinExistence type="predicted"/>
<gene>
    <name evidence="4" type="ORF">V5F89_01340</name>
</gene>
<feature type="domain" description="GGDEF" evidence="3">
    <location>
        <begin position="548"/>
        <end position="679"/>
    </location>
</feature>
<dbReference type="PANTHER" id="PTHR44757">
    <property type="entry name" value="DIGUANYLATE CYCLASE DGCP"/>
    <property type="match status" value="1"/>
</dbReference>
<evidence type="ECO:0000259" key="2">
    <source>
        <dbReference type="PROSITE" id="PS50883"/>
    </source>
</evidence>
<keyword evidence="5" id="KW-1185">Reference proteome</keyword>
<dbReference type="NCBIfam" id="TIGR00254">
    <property type="entry name" value="GGDEF"/>
    <property type="match status" value="1"/>
</dbReference>
<dbReference type="InterPro" id="IPR000160">
    <property type="entry name" value="GGDEF_dom"/>
</dbReference>
<evidence type="ECO:0000259" key="1">
    <source>
        <dbReference type="PROSITE" id="PS50113"/>
    </source>
</evidence>
<dbReference type="PROSITE" id="PS50883">
    <property type="entry name" value="EAL"/>
    <property type="match status" value="1"/>
</dbReference>
<dbReference type="CDD" id="cd01948">
    <property type="entry name" value="EAL"/>
    <property type="match status" value="1"/>
</dbReference>
<protein>
    <submittedName>
        <fullName evidence="4">EAL domain-containing protein</fullName>
    </submittedName>
</protein>
<evidence type="ECO:0000313" key="4">
    <source>
        <dbReference type="EMBL" id="WWA47578.1"/>
    </source>
</evidence>
<dbReference type="SMART" id="SM00052">
    <property type="entry name" value="EAL"/>
    <property type="match status" value="1"/>
</dbReference>
<evidence type="ECO:0000313" key="5">
    <source>
        <dbReference type="Proteomes" id="UP001335183"/>
    </source>
</evidence>
<sequence length="949" mass="105922">MYQAKIQSNSDAAHPAETVVAFDFRSALHLLPQMVWIHGPDEGDEFYNRHWVEFTGVDLKKANAVRRSDLVHKEDRERADRAWNHSLRTGAPYECEYRLRHRSQGFRWVLSRASTEDGRIWFGICTDIHDRVTAQSIVERNQDRFRRILDSMPQMVWSMPEGKDRPDYYSQRWYEFTGLPEGSTFGDAWEGFIHPEDVPGALAAWRACRRRGDGYETEYRLRDASGAYRWVISRGRLEEDPSGGRRWYGTCTDVHERRLANEALNESQRRIHTTLNSIPQVIWTAGADGKLDFISEQWNDLFEPVDRPALEDHWLLSIHEDDQDGAWRAWSKAIATGEPYETEFRIVEPSGVARWVLVRARPERDEDGQVSRWYGTCTDIHTRVLAEQSAAESNRLSRGIIDASPDCMSLIGLDGKVVFANRATAAAYSVDAGAELIGRHWEEAFPKPLRPKAAGAMRKALQGRIGRVLLQFGRRDPRWWDIVMAPILAADGSVHRVMIVSRDVTDQKAAEERAQWAANHDSLTELPNRFLLQKQLRSVAARAEAGAKGYALLLLDLDHFKRINDTVGHDAGDAFLVTFANRLKEVVRPGNLVARLGGDEFAILLSNISERNDLSRVIGEISDALHEPCVYSGHILELSVSIGAALLPQSGPEDPLKQADIALYAAKSAGRGCWKLFEPSMLNEVRNRSSMLNLARSAIDGQWIQPHYQPKVDLQTGSIVGFEALLRWQRPGEDAQPPASLAAAFDDPKLACEISASMLAQVMTHVRQWEQEGVPFGHIAVNAAAAEFRHGDFAERLLEKIANCGISTGSIQVEVTETVFLGRGACLVDAALRLLHANGITVALDDFGTGYASLSHLKQFPVDLIKIDRSFVRGLEESAGDTAIVEAVIGLGGSLGIDVVAEGIETPSQHHILRKMGCRYGQGFFYGRAAPSDLVPSLCRASYGPELQS</sequence>
<dbReference type="InterPro" id="IPR052155">
    <property type="entry name" value="Biofilm_reg_signaling"/>
</dbReference>
<dbReference type="Pfam" id="PF00990">
    <property type="entry name" value="GGDEF"/>
    <property type="match status" value="1"/>
</dbReference>
<dbReference type="PROSITE" id="PS50887">
    <property type="entry name" value="GGDEF"/>
    <property type="match status" value="1"/>
</dbReference>
<name>A0ABZ2D3E7_9SPHN</name>
<dbReference type="Pfam" id="PF08448">
    <property type="entry name" value="PAS_4"/>
    <property type="match status" value="1"/>
</dbReference>
<evidence type="ECO:0000259" key="3">
    <source>
        <dbReference type="PROSITE" id="PS50887"/>
    </source>
</evidence>
<dbReference type="InterPro" id="IPR029787">
    <property type="entry name" value="Nucleotide_cyclase"/>
</dbReference>
<dbReference type="Pfam" id="PF08447">
    <property type="entry name" value="PAS_3"/>
    <property type="match status" value="3"/>
</dbReference>
<dbReference type="EMBL" id="CP144918">
    <property type="protein sequence ID" value="WWA47578.1"/>
    <property type="molecule type" value="Genomic_DNA"/>
</dbReference>
<dbReference type="InterPro" id="IPR035919">
    <property type="entry name" value="EAL_sf"/>
</dbReference>
<feature type="domain" description="PAC" evidence="1">
    <location>
        <begin position="340"/>
        <end position="392"/>
    </location>
</feature>